<feature type="active site" description="Nucleophile" evidence="11 12">
    <location>
        <position position="84"/>
    </location>
</feature>
<keyword evidence="4 11" id="KW-0378">Hydrolase</keyword>
<dbReference type="PANTHER" id="PTHR42701">
    <property type="entry name" value="IMIDAZOLE GLYCEROL PHOSPHATE SYNTHASE SUBUNIT HISH"/>
    <property type="match status" value="1"/>
</dbReference>
<dbReference type="GO" id="GO:0000107">
    <property type="term" value="F:imidazoleglycerol-phosphate synthase activity"/>
    <property type="evidence" value="ECO:0007669"/>
    <property type="project" value="UniProtKB-UniRule"/>
</dbReference>
<dbReference type="Proteomes" id="UP000294558">
    <property type="component" value="Unassembled WGS sequence"/>
</dbReference>
<dbReference type="EC" id="4.3.2.10" evidence="11"/>
<proteinExistence type="inferred from homology"/>
<dbReference type="HAMAP" id="MF_00278">
    <property type="entry name" value="HisH"/>
    <property type="match status" value="1"/>
</dbReference>
<evidence type="ECO:0000256" key="11">
    <source>
        <dbReference type="HAMAP-Rule" id="MF_00278"/>
    </source>
</evidence>
<dbReference type="GO" id="GO:0005737">
    <property type="term" value="C:cytoplasm"/>
    <property type="evidence" value="ECO:0007669"/>
    <property type="project" value="UniProtKB-SubCell"/>
</dbReference>
<keyword evidence="6 11" id="KW-0368">Histidine biosynthesis</keyword>
<accession>A0A4V3EJ30</accession>
<gene>
    <name evidence="11" type="primary">hisH</name>
    <name evidence="14" type="ORF">BDK89_2355</name>
</gene>
<dbReference type="PIRSF" id="PIRSF000495">
    <property type="entry name" value="Amidotransf_hisH"/>
    <property type="match status" value="1"/>
</dbReference>
<name>A0A4V3EJ30_9ACTN</name>
<comment type="catalytic activity">
    <reaction evidence="9 11">
        <text>5-[(5-phospho-1-deoxy-D-ribulos-1-ylimino)methylamino]-1-(5-phospho-beta-D-ribosyl)imidazole-4-carboxamide + L-glutamine = D-erythro-1-(imidazol-4-yl)glycerol 3-phosphate + 5-amino-1-(5-phospho-beta-D-ribosyl)imidazole-4-carboxamide + L-glutamate + H(+)</text>
        <dbReference type="Rhea" id="RHEA:24793"/>
        <dbReference type="ChEBI" id="CHEBI:15378"/>
        <dbReference type="ChEBI" id="CHEBI:29985"/>
        <dbReference type="ChEBI" id="CHEBI:58278"/>
        <dbReference type="ChEBI" id="CHEBI:58359"/>
        <dbReference type="ChEBI" id="CHEBI:58475"/>
        <dbReference type="ChEBI" id="CHEBI:58525"/>
        <dbReference type="EC" id="4.3.2.10"/>
    </reaction>
</comment>
<dbReference type="PANTHER" id="PTHR42701:SF1">
    <property type="entry name" value="IMIDAZOLE GLYCEROL PHOSPHATE SYNTHASE SUBUNIT HISH"/>
    <property type="match status" value="1"/>
</dbReference>
<organism evidence="14 15">
    <name type="scientific">Ilumatobacter fluminis</name>
    <dbReference type="NCBI Taxonomy" id="467091"/>
    <lineage>
        <taxon>Bacteria</taxon>
        <taxon>Bacillati</taxon>
        <taxon>Actinomycetota</taxon>
        <taxon>Acidimicrobiia</taxon>
        <taxon>Acidimicrobiales</taxon>
        <taxon>Ilumatobacteraceae</taxon>
        <taxon>Ilumatobacter</taxon>
    </lineage>
</organism>
<feature type="domain" description="Glutamine amidotransferase" evidence="13">
    <location>
        <begin position="9"/>
        <end position="203"/>
    </location>
</feature>
<comment type="pathway">
    <text evidence="1 11">Amino-acid biosynthesis; L-histidine biosynthesis; L-histidine from 5-phospho-alpha-D-ribose 1-diphosphate: step 5/9.</text>
</comment>
<comment type="caution">
    <text evidence="14">The sequence shown here is derived from an EMBL/GenBank/DDBJ whole genome shotgun (WGS) entry which is preliminary data.</text>
</comment>
<comment type="subunit">
    <text evidence="2 11">Heterodimer of HisH and HisF.</text>
</comment>
<protein>
    <recommendedName>
        <fullName evidence="11">Imidazole glycerol phosphate synthase subunit HisH</fullName>
        <ecNumber evidence="11">4.3.2.10</ecNumber>
    </recommendedName>
    <alternativeName>
        <fullName evidence="11">IGP synthase glutaminase subunit</fullName>
        <ecNumber evidence="11">3.5.1.2</ecNumber>
    </alternativeName>
    <alternativeName>
        <fullName evidence="11">IGP synthase subunit HisH</fullName>
    </alternativeName>
    <alternativeName>
        <fullName evidence="11">ImGP synthase subunit HisH</fullName>
        <shortName evidence="11">IGPS subunit HisH</shortName>
    </alternativeName>
</protein>
<evidence type="ECO:0000313" key="15">
    <source>
        <dbReference type="Proteomes" id="UP000294558"/>
    </source>
</evidence>
<dbReference type="Pfam" id="PF00117">
    <property type="entry name" value="GATase"/>
    <property type="match status" value="1"/>
</dbReference>
<dbReference type="RefSeq" id="WP_133869100.1">
    <property type="nucleotide sequence ID" value="NZ_SOAU01000001.1"/>
</dbReference>
<evidence type="ECO:0000256" key="8">
    <source>
        <dbReference type="ARBA" id="ARBA00025299"/>
    </source>
</evidence>
<evidence type="ECO:0000256" key="12">
    <source>
        <dbReference type="PIRSR" id="PIRSR000495-1"/>
    </source>
</evidence>
<dbReference type="PROSITE" id="PS51273">
    <property type="entry name" value="GATASE_TYPE_1"/>
    <property type="match status" value="1"/>
</dbReference>
<keyword evidence="11" id="KW-0963">Cytoplasm</keyword>
<dbReference type="UniPathway" id="UPA00031">
    <property type="reaction ID" value="UER00010"/>
</dbReference>
<evidence type="ECO:0000256" key="1">
    <source>
        <dbReference type="ARBA" id="ARBA00005091"/>
    </source>
</evidence>
<evidence type="ECO:0000313" key="14">
    <source>
        <dbReference type="EMBL" id="TDT16758.1"/>
    </source>
</evidence>
<dbReference type="GO" id="GO:0016829">
    <property type="term" value="F:lyase activity"/>
    <property type="evidence" value="ECO:0007669"/>
    <property type="project" value="UniProtKB-KW"/>
</dbReference>
<evidence type="ECO:0000256" key="10">
    <source>
        <dbReference type="ARBA" id="ARBA00049534"/>
    </source>
</evidence>
<evidence type="ECO:0000256" key="5">
    <source>
        <dbReference type="ARBA" id="ARBA00022962"/>
    </source>
</evidence>
<evidence type="ECO:0000256" key="7">
    <source>
        <dbReference type="ARBA" id="ARBA00023239"/>
    </source>
</evidence>
<keyword evidence="5 11" id="KW-0315">Glutamine amidotransferase</keyword>
<comment type="catalytic activity">
    <reaction evidence="10 11">
        <text>L-glutamine + H2O = L-glutamate + NH4(+)</text>
        <dbReference type="Rhea" id="RHEA:15889"/>
        <dbReference type="ChEBI" id="CHEBI:15377"/>
        <dbReference type="ChEBI" id="CHEBI:28938"/>
        <dbReference type="ChEBI" id="CHEBI:29985"/>
        <dbReference type="ChEBI" id="CHEBI:58359"/>
        <dbReference type="EC" id="3.5.1.2"/>
    </reaction>
</comment>
<evidence type="ECO:0000256" key="3">
    <source>
        <dbReference type="ARBA" id="ARBA00022605"/>
    </source>
</evidence>
<dbReference type="InterPro" id="IPR010139">
    <property type="entry name" value="Imidazole-glycPsynth_HisH"/>
</dbReference>
<reference evidence="14 15" key="1">
    <citation type="submission" date="2019-03" db="EMBL/GenBank/DDBJ databases">
        <title>Sequencing the genomes of 1000 actinobacteria strains.</title>
        <authorList>
            <person name="Klenk H.-P."/>
        </authorList>
    </citation>
    <scope>NUCLEOTIDE SEQUENCE [LARGE SCALE GENOMIC DNA]</scope>
    <source>
        <strain evidence="14 15">DSM 18936</strain>
    </source>
</reference>
<feature type="active site" evidence="11 12">
    <location>
        <position position="189"/>
    </location>
</feature>
<dbReference type="GO" id="GO:0004359">
    <property type="term" value="F:glutaminase activity"/>
    <property type="evidence" value="ECO:0007669"/>
    <property type="project" value="UniProtKB-EC"/>
</dbReference>
<evidence type="ECO:0000256" key="4">
    <source>
        <dbReference type="ARBA" id="ARBA00022801"/>
    </source>
</evidence>
<comment type="subcellular location">
    <subcellularLocation>
        <location evidence="11">Cytoplasm</location>
    </subcellularLocation>
</comment>
<evidence type="ECO:0000256" key="2">
    <source>
        <dbReference type="ARBA" id="ARBA00011152"/>
    </source>
</evidence>
<comment type="function">
    <text evidence="8 11">IGPS catalyzes the conversion of PRFAR and glutamine to IGP, AICAR and glutamate. The HisH subunit catalyzes the hydrolysis of glutamine to glutamate and ammonia as part of the synthesis of IGP and AICAR. The resulting ammonia molecule is channeled to the active site of HisF.</text>
</comment>
<sequence length="215" mass="22757">MSDRPLVAVLDYGIGNLHSAHKAIEKMGADARLTADPAVVADADGVVLPGVGAFGACMSTLRSVGLEEPALAAASSGRPFLGICVGMQMLFHGSEEDAAARGLGIVPGTVRWIPPGVKRPQMQWNRLELQLPDDPMLADLGDDPWVYFVHSLHGVPDDPSVVAATCEYGTDLNAAFRLDNVFATQFHPEKSGPTGLRLLRNFVQVCVEARDGAAA</sequence>
<evidence type="ECO:0000256" key="6">
    <source>
        <dbReference type="ARBA" id="ARBA00023102"/>
    </source>
</evidence>
<dbReference type="NCBIfam" id="TIGR01855">
    <property type="entry name" value="IMP_synth_hisH"/>
    <property type="match status" value="1"/>
</dbReference>
<dbReference type="InterPro" id="IPR017926">
    <property type="entry name" value="GATASE"/>
</dbReference>
<keyword evidence="3 11" id="KW-0028">Amino-acid biosynthesis</keyword>
<dbReference type="InterPro" id="IPR029062">
    <property type="entry name" value="Class_I_gatase-like"/>
</dbReference>
<dbReference type="GO" id="GO:0000105">
    <property type="term" value="P:L-histidine biosynthetic process"/>
    <property type="evidence" value="ECO:0007669"/>
    <property type="project" value="UniProtKB-UniRule"/>
</dbReference>
<dbReference type="EMBL" id="SOAU01000001">
    <property type="protein sequence ID" value="TDT16758.1"/>
    <property type="molecule type" value="Genomic_DNA"/>
</dbReference>
<dbReference type="Gene3D" id="3.40.50.880">
    <property type="match status" value="1"/>
</dbReference>
<dbReference type="SUPFAM" id="SSF52317">
    <property type="entry name" value="Class I glutamine amidotransferase-like"/>
    <property type="match status" value="1"/>
</dbReference>
<keyword evidence="7 11" id="KW-0456">Lyase</keyword>
<evidence type="ECO:0000259" key="13">
    <source>
        <dbReference type="Pfam" id="PF00117"/>
    </source>
</evidence>
<keyword evidence="15" id="KW-1185">Reference proteome</keyword>
<dbReference type="EC" id="3.5.1.2" evidence="11"/>
<feature type="active site" evidence="11 12">
    <location>
        <position position="187"/>
    </location>
</feature>
<evidence type="ECO:0000256" key="9">
    <source>
        <dbReference type="ARBA" id="ARBA00047838"/>
    </source>
</evidence>
<dbReference type="OrthoDB" id="9807137at2"/>
<dbReference type="CDD" id="cd01748">
    <property type="entry name" value="GATase1_IGP_Synthase"/>
    <property type="match status" value="1"/>
</dbReference>
<dbReference type="AlphaFoldDB" id="A0A4V3EJ30"/>